<dbReference type="EMBL" id="KZ293649">
    <property type="protein sequence ID" value="PBK97870.1"/>
    <property type="molecule type" value="Genomic_DNA"/>
</dbReference>
<reference evidence="2" key="1">
    <citation type="journal article" date="2017" name="Nat. Ecol. Evol.">
        <title>Genome expansion and lineage-specific genetic innovations in the forest pathogenic fungi Armillaria.</title>
        <authorList>
            <person name="Sipos G."/>
            <person name="Prasanna A.N."/>
            <person name="Walter M.C."/>
            <person name="O'Connor E."/>
            <person name="Balint B."/>
            <person name="Krizsan K."/>
            <person name="Kiss B."/>
            <person name="Hess J."/>
            <person name="Varga T."/>
            <person name="Slot J."/>
            <person name="Riley R."/>
            <person name="Boka B."/>
            <person name="Rigling D."/>
            <person name="Barry K."/>
            <person name="Lee J."/>
            <person name="Mihaltcheva S."/>
            <person name="LaButti K."/>
            <person name="Lipzen A."/>
            <person name="Waldron R."/>
            <person name="Moloney N.M."/>
            <person name="Sperisen C."/>
            <person name="Kredics L."/>
            <person name="Vagvoelgyi C."/>
            <person name="Patrignani A."/>
            <person name="Fitzpatrick D."/>
            <person name="Nagy I."/>
            <person name="Doyle S."/>
            <person name="Anderson J.B."/>
            <person name="Grigoriev I.V."/>
            <person name="Gueldener U."/>
            <person name="Muensterkoetter M."/>
            <person name="Nagy L.G."/>
        </authorList>
    </citation>
    <scope>NUCLEOTIDE SEQUENCE [LARGE SCALE GENOMIC DNA]</scope>
    <source>
        <strain evidence="2">Ar21-2</strain>
    </source>
</reference>
<gene>
    <name evidence="1" type="ORF">ARMGADRAFT_658049</name>
</gene>
<evidence type="ECO:0000313" key="2">
    <source>
        <dbReference type="Proteomes" id="UP000217790"/>
    </source>
</evidence>
<sequence length="165" mass="18840">MYNLSNAHVLIVQSAEPLILQSSPRSSLLANRPLDVNYPTVDFYRCLSTVTRTSRQSRIPLSSDSLLIKKRLDVNSGPSSRRNPPGPSLTLLKKRIPRICLFDVFSISGANIVVTRFRLLHIPTLCRSRFNRYNATFRIFAYRTINKTPIPVYWQKAAFFSAEHS</sequence>
<dbReference type="Proteomes" id="UP000217790">
    <property type="component" value="Unassembled WGS sequence"/>
</dbReference>
<evidence type="ECO:0000313" key="1">
    <source>
        <dbReference type="EMBL" id="PBK97870.1"/>
    </source>
</evidence>
<dbReference type="InParanoid" id="A0A2H3DUX6"/>
<accession>A0A2H3DUX6</accession>
<keyword evidence="2" id="KW-1185">Reference proteome</keyword>
<name>A0A2H3DUX6_ARMGA</name>
<dbReference type="AlphaFoldDB" id="A0A2H3DUX6"/>
<organism evidence="1 2">
    <name type="scientific">Armillaria gallica</name>
    <name type="common">Bulbous honey fungus</name>
    <name type="synonym">Armillaria bulbosa</name>
    <dbReference type="NCBI Taxonomy" id="47427"/>
    <lineage>
        <taxon>Eukaryota</taxon>
        <taxon>Fungi</taxon>
        <taxon>Dikarya</taxon>
        <taxon>Basidiomycota</taxon>
        <taxon>Agaricomycotina</taxon>
        <taxon>Agaricomycetes</taxon>
        <taxon>Agaricomycetidae</taxon>
        <taxon>Agaricales</taxon>
        <taxon>Marasmiineae</taxon>
        <taxon>Physalacriaceae</taxon>
        <taxon>Armillaria</taxon>
    </lineage>
</organism>
<proteinExistence type="predicted"/>
<protein>
    <submittedName>
        <fullName evidence="1">Uncharacterized protein</fullName>
    </submittedName>
</protein>